<evidence type="ECO:0000313" key="14">
    <source>
        <dbReference type="Proteomes" id="UP000467322"/>
    </source>
</evidence>
<keyword evidence="6 12" id="KW-1003">Cell membrane</keyword>
<dbReference type="Proteomes" id="UP000467322">
    <property type="component" value="Unassembled WGS sequence"/>
</dbReference>
<evidence type="ECO:0000313" key="13">
    <source>
        <dbReference type="EMBL" id="MZR13951.1"/>
    </source>
</evidence>
<evidence type="ECO:0000256" key="5">
    <source>
        <dbReference type="ARBA" id="ARBA00022448"/>
    </source>
</evidence>
<evidence type="ECO:0000256" key="6">
    <source>
        <dbReference type="ARBA" id="ARBA00022475"/>
    </source>
</evidence>
<dbReference type="Pfam" id="PF04995">
    <property type="entry name" value="CcmD"/>
    <property type="match status" value="1"/>
</dbReference>
<evidence type="ECO:0000256" key="12">
    <source>
        <dbReference type="RuleBase" id="RU363101"/>
    </source>
</evidence>
<evidence type="ECO:0000256" key="9">
    <source>
        <dbReference type="ARBA" id="ARBA00022748"/>
    </source>
</evidence>
<proteinExistence type="inferred from homology"/>
<keyword evidence="5 12" id="KW-0813">Transport</keyword>
<feature type="transmembrane region" description="Helical" evidence="12">
    <location>
        <begin position="12"/>
        <end position="31"/>
    </location>
</feature>
<evidence type="ECO:0000256" key="1">
    <source>
        <dbReference type="ARBA" id="ARBA00002442"/>
    </source>
</evidence>
<dbReference type="InterPro" id="IPR007078">
    <property type="entry name" value="Haem_export_protD_CcmD"/>
</dbReference>
<keyword evidence="7 12" id="KW-0997">Cell inner membrane</keyword>
<keyword evidence="8 12" id="KW-0812">Transmembrane</keyword>
<keyword evidence="9 12" id="KW-0201">Cytochrome c-type biogenesis</keyword>
<comment type="subcellular location">
    <subcellularLocation>
        <location evidence="2 12">Cell inner membrane</location>
        <topology evidence="2 12">Single-pass membrane protein</topology>
    </subcellularLocation>
</comment>
<evidence type="ECO:0000256" key="7">
    <source>
        <dbReference type="ARBA" id="ARBA00022519"/>
    </source>
</evidence>
<evidence type="ECO:0000256" key="8">
    <source>
        <dbReference type="ARBA" id="ARBA00022692"/>
    </source>
</evidence>
<evidence type="ECO:0000256" key="11">
    <source>
        <dbReference type="ARBA" id="ARBA00023136"/>
    </source>
</evidence>
<dbReference type="GO" id="GO:0015886">
    <property type="term" value="P:heme transport"/>
    <property type="evidence" value="ECO:0007669"/>
    <property type="project" value="InterPro"/>
</dbReference>
<evidence type="ECO:0000256" key="2">
    <source>
        <dbReference type="ARBA" id="ARBA00004377"/>
    </source>
</evidence>
<dbReference type="GO" id="GO:0005886">
    <property type="term" value="C:plasma membrane"/>
    <property type="evidence" value="ECO:0007669"/>
    <property type="project" value="UniProtKB-SubCell"/>
</dbReference>
<keyword evidence="11 12" id="KW-0472">Membrane</keyword>
<sequence length="50" mass="5539">MPDLGKYAGAVVTSWAATLVLVAALIAITWWQSARARRKLDAAEARRKER</sequence>
<name>A0A845MAR8_9RHOB</name>
<accession>A0A845MAR8</accession>
<comment type="similarity">
    <text evidence="3 12">Belongs to the CcmD/CycX/HelD family.</text>
</comment>
<reference evidence="13 14" key="1">
    <citation type="submission" date="2019-12" db="EMBL/GenBank/DDBJ databases">
        <title>Maritimibacter sp. nov. sp. isolated from sea sand.</title>
        <authorList>
            <person name="Kim J."/>
            <person name="Jeong S.E."/>
            <person name="Jung H.S."/>
            <person name="Jeon C.O."/>
        </authorList>
    </citation>
    <scope>NUCLEOTIDE SEQUENCE [LARGE SCALE GENOMIC DNA]</scope>
    <source>
        <strain evidence="13 14">DP07</strain>
    </source>
</reference>
<gene>
    <name evidence="13" type="primary">ccmD</name>
    <name evidence="13" type="ORF">GQE99_13095</name>
</gene>
<dbReference type="AlphaFoldDB" id="A0A845MAR8"/>
<keyword evidence="14" id="KW-1185">Reference proteome</keyword>
<evidence type="ECO:0000256" key="10">
    <source>
        <dbReference type="ARBA" id="ARBA00022989"/>
    </source>
</evidence>
<evidence type="ECO:0000256" key="3">
    <source>
        <dbReference type="ARBA" id="ARBA00008741"/>
    </source>
</evidence>
<dbReference type="EMBL" id="WTUX01000017">
    <property type="protein sequence ID" value="MZR13951.1"/>
    <property type="molecule type" value="Genomic_DNA"/>
</dbReference>
<comment type="function">
    <text evidence="1 12">Required for the export of heme to the periplasm for the biogenesis of c-type cytochromes.</text>
</comment>
<comment type="caution">
    <text evidence="13">The sequence shown here is derived from an EMBL/GenBank/DDBJ whole genome shotgun (WGS) entry which is preliminary data.</text>
</comment>
<dbReference type="RefSeq" id="WP_161352079.1">
    <property type="nucleotide sequence ID" value="NZ_WTUX01000017.1"/>
</dbReference>
<dbReference type="NCBIfam" id="TIGR03141">
    <property type="entry name" value="cytochro_ccmD"/>
    <property type="match status" value="1"/>
</dbReference>
<organism evidence="13 14">
    <name type="scientific">Maritimibacter harenae</name>
    <dbReference type="NCBI Taxonomy" id="2606218"/>
    <lineage>
        <taxon>Bacteria</taxon>
        <taxon>Pseudomonadati</taxon>
        <taxon>Pseudomonadota</taxon>
        <taxon>Alphaproteobacteria</taxon>
        <taxon>Rhodobacterales</taxon>
        <taxon>Roseobacteraceae</taxon>
        <taxon>Maritimibacter</taxon>
    </lineage>
</organism>
<dbReference type="GO" id="GO:0017004">
    <property type="term" value="P:cytochrome complex assembly"/>
    <property type="evidence" value="ECO:0007669"/>
    <property type="project" value="UniProtKB-KW"/>
</dbReference>
<keyword evidence="10 12" id="KW-1133">Transmembrane helix</keyword>
<protein>
    <recommendedName>
        <fullName evidence="4 12">Heme exporter protein D</fullName>
    </recommendedName>
</protein>
<evidence type="ECO:0000256" key="4">
    <source>
        <dbReference type="ARBA" id="ARBA00016461"/>
    </source>
</evidence>